<keyword evidence="2" id="KW-1185">Reference proteome</keyword>
<protein>
    <submittedName>
        <fullName evidence="1">Uncharacterized protein</fullName>
    </submittedName>
</protein>
<organism evidence="1 2">
    <name type="scientific">Meloidogyne enterolobii</name>
    <name type="common">Root-knot nematode worm</name>
    <name type="synonym">Meloidogyne mayaguensis</name>
    <dbReference type="NCBI Taxonomy" id="390850"/>
    <lineage>
        <taxon>Eukaryota</taxon>
        <taxon>Metazoa</taxon>
        <taxon>Ecdysozoa</taxon>
        <taxon>Nematoda</taxon>
        <taxon>Chromadorea</taxon>
        <taxon>Rhabditida</taxon>
        <taxon>Tylenchina</taxon>
        <taxon>Tylenchomorpha</taxon>
        <taxon>Tylenchoidea</taxon>
        <taxon>Meloidogynidae</taxon>
        <taxon>Meloidogyninae</taxon>
        <taxon>Meloidogyne</taxon>
    </lineage>
</organism>
<proteinExistence type="predicted"/>
<evidence type="ECO:0000313" key="1">
    <source>
        <dbReference type="EMBL" id="CAK5079960.1"/>
    </source>
</evidence>
<dbReference type="EMBL" id="CAVMJV010000040">
    <property type="protein sequence ID" value="CAK5079960.1"/>
    <property type="molecule type" value="Genomic_DNA"/>
</dbReference>
<accession>A0ACB0ZPK7</accession>
<reference evidence="1" key="1">
    <citation type="submission" date="2023-11" db="EMBL/GenBank/DDBJ databases">
        <authorList>
            <person name="Poullet M."/>
        </authorList>
    </citation>
    <scope>NUCLEOTIDE SEQUENCE</scope>
    <source>
        <strain evidence="1">E1834</strain>
    </source>
</reference>
<sequence>MEEVREFIKEQRKKKEAAEARRRRSVTKSSSSSNKAPMPKKAKTSEKKTDEQKNIFDPVIKVCTLMNSFSIFKLKSIVQKVNGQSEKEKQDEEELHQAILNYQMEEDEDESSDPDSDEEVDLGENEEEYKKMRLDRKLLKKFVVPEALLSRAQILKDPRSGIFVYMCESCRNHQKKREYFLFKIGHPGLFILTIELCAEDLDKNISLGMHYNGYFGKNY</sequence>
<comment type="caution">
    <text evidence="1">The sequence shown here is derived from an EMBL/GenBank/DDBJ whole genome shotgun (WGS) entry which is preliminary data.</text>
</comment>
<dbReference type="Proteomes" id="UP001497535">
    <property type="component" value="Unassembled WGS sequence"/>
</dbReference>
<evidence type="ECO:0000313" key="2">
    <source>
        <dbReference type="Proteomes" id="UP001497535"/>
    </source>
</evidence>
<gene>
    <name evidence="1" type="ORF">MENTE1834_LOCUS27109</name>
</gene>
<name>A0ACB0ZPK7_MELEN</name>